<dbReference type="PANTHER" id="PTHR12812">
    <property type="entry name" value="HEPARAN SULFATE 6-O-SULFOTRANSFERASE 3"/>
    <property type="match status" value="1"/>
</dbReference>
<dbReference type="EMBL" id="JAKLWS010000003">
    <property type="protein sequence ID" value="MCG2587745.1"/>
    <property type="molecule type" value="Genomic_DNA"/>
</dbReference>
<dbReference type="PANTHER" id="PTHR12812:SF0">
    <property type="entry name" value="HEPARAN-SULFATE 6-O-SULFOTRANSFERASE"/>
    <property type="match status" value="1"/>
</dbReference>
<evidence type="ECO:0000313" key="8">
    <source>
        <dbReference type="Proteomes" id="UP001165366"/>
    </source>
</evidence>
<keyword evidence="2" id="KW-0808">Transferase</keyword>
<keyword evidence="5" id="KW-0472">Membrane</keyword>
<evidence type="ECO:0000256" key="2">
    <source>
        <dbReference type="ARBA" id="ARBA00022679"/>
    </source>
</evidence>
<keyword evidence="6" id="KW-0325">Glycoprotein</keyword>
<evidence type="ECO:0000256" key="1">
    <source>
        <dbReference type="ARBA" id="ARBA00004167"/>
    </source>
</evidence>
<keyword evidence="3" id="KW-0812">Transmembrane</keyword>
<evidence type="ECO:0000256" key="3">
    <source>
        <dbReference type="ARBA" id="ARBA00022692"/>
    </source>
</evidence>
<protein>
    <submittedName>
        <fullName evidence="7">Sulfotransferase family protein</fullName>
    </submittedName>
</protein>
<accession>A0ABS9KA69</accession>
<dbReference type="Proteomes" id="UP001165366">
    <property type="component" value="Unassembled WGS sequence"/>
</dbReference>
<evidence type="ECO:0000256" key="6">
    <source>
        <dbReference type="ARBA" id="ARBA00023180"/>
    </source>
</evidence>
<keyword evidence="4" id="KW-1133">Transmembrane helix</keyword>
<proteinExistence type="predicted"/>
<evidence type="ECO:0000313" key="7">
    <source>
        <dbReference type="EMBL" id="MCG2587745.1"/>
    </source>
</evidence>
<dbReference type="InterPro" id="IPR027417">
    <property type="entry name" value="P-loop_NTPase"/>
</dbReference>
<evidence type="ECO:0000256" key="4">
    <source>
        <dbReference type="ARBA" id="ARBA00022989"/>
    </source>
</evidence>
<dbReference type="InterPro" id="IPR005331">
    <property type="entry name" value="Sulfotransferase"/>
</dbReference>
<dbReference type="RefSeq" id="WP_237852588.1">
    <property type="nucleotide sequence ID" value="NZ_JAKLWS010000003.1"/>
</dbReference>
<comment type="subcellular location">
    <subcellularLocation>
        <location evidence="1">Membrane</location>
        <topology evidence="1">Single-pass membrane protein</topology>
    </subcellularLocation>
</comment>
<dbReference type="Pfam" id="PF03567">
    <property type="entry name" value="Sulfotransfer_2"/>
    <property type="match status" value="1"/>
</dbReference>
<reference evidence="7" key="1">
    <citation type="submission" date="2022-01" db="EMBL/GenBank/DDBJ databases">
        <authorList>
            <person name="Wang Y."/>
        </authorList>
    </citation>
    <scope>NUCLEOTIDE SEQUENCE</scope>
    <source>
        <strain evidence="7">WB101</strain>
    </source>
</reference>
<dbReference type="InterPro" id="IPR010635">
    <property type="entry name" value="Heparan_SO4-6-sulfoTrfase"/>
</dbReference>
<gene>
    <name evidence="7" type="ORF">L6773_04155</name>
</gene>
<reference evidence="7" key="2">
    <citation type="submission" date="2024-05" db="EMBL/GenBank/DDBJ databases">
        <title>Rhodohalobacter halophilus gen. nov., sp. nov., a moderately halophilic member of the family Balneolaceae.</title>
        <authorList>
            <person name="Xia J."/>
        </authorList>
    </citation>
    <scope>NUCLEOTIDE SEQUENCE</scope>
    <source>
        <strain evidence="7">WB101</strain>
    </source>
</reference>
<sequence length="227" mass="26641">MFFRKKIYTPELISLHIPKTAGTSFRNILKSVYGDTLVVRFDINKKGVKLNQQPYSSSDLPSAKVLHGHFRYIELKKRFDLPENIQKITWVRDPVQRVLSNYYYLDSQLKKFLNEEGKGINILSKMKRSLLEFAQNEINQNRQSKFLEGINLEEFDFVGITEYFEEDLVKVADVLDWPETPKPIYQNKTASKNRIYSESILDDIAALNKRDMDLYKQALILRNKPIL</sequence>
<dbReference type="SUPFAM" id="SSF52540">
    <property type="entry name" value="P-loop containing nucleoside triphosphate hydrolases"/>
    <property type="match status" value="1"/>
</dbReference>
<evidence type="ECO:0000256" key="5">
    <source>
        <dbReference type="ARBA" id="ARBA00023136"/>
    </source>
</evidence>
<keyword evidence="8" id="KW-1185">Reference proteome</keyword>
<name>A0ABS9KA69_9BACT</name>
<comment type="caution">
    <text evidence="7">The sequence shown here is derived from an EMBL/GenBank/DDBJ whole genome shotgun (WGS) entry which is preliminary data.</text>
</comment>
<organism evidence="7 8">
    <name type="scientific">Rhodohalobacter sulfatireducens</name>
    <dbReference type="NCBI Taxonomy" id="2911366"/>
    <lineage>
        <taxon>Bacteria</taxon>
        <taxon>Pseudomonadati</taxon>
        <taxon>Balneolota</taxon>
        <taxon>Balneolia</taxon>
        <taxon>Balneolales</taxon>
        <taxon>Balneolaceae</taxon>
        <taxon>Rhodohalobacter</taxon>
    </lineage>
</organism>
<dbReference type="Gene3D" id="3.40.50.300">
    <property type="entry name" value="P-loop containing nucleotide triphosphate hydrolases"/>
    <property type="match status" value="1"/>
</dbReference>